<reference evidence="1 2" key="1">
    <citation type="submission" date="2020-12" db="EMBL/GenBank/DDBJ databases">
        <title>FDA dAtabase for Regulatory Grade micrObial Sequences (FDA-ARGOS): Supporting development and validation of Infectious Disease Dx tests.</title>
        <authorList>
            <person name="Nelson B."/>
            <person name="Plummer A."/>
            <person name="Tallon L."/>
            <person name="Sadzewicz L."/>
            <person name="Zhao X."/>
            <person name="Boylan J."/>
            <person name="Ott S."/>
            <person name="Bowen H."/>
            <person name="Vavikolanu K."/>
            <person name="Mehta A."/>
            <person name="Aluvathingal J."/>
            <person name="Nadendla S."/>
            <person name="Myers T."/>
            <person name="Yan Y."/>
            <person name="Sichtig H."/>
        </authorList>
    </citation>
    <scope>NUCLEOTIDE SEQUENCE [LARGE SCALE GENOMIC DNA]</scope>
    <source>
        <strain evidence="1 2">FDAARGOS_924</strain>
        <plasmid evidence="1 2">unnamed2</plasmid>
    </source>
</reference>
<name>A0ABX6Z0L0_BACMY</name>
<proteinExistence type="predicted"/>
<dbReference type="InterPro" id="IPR031682">
    <property type="entry name" value="EsaE"/>
</dbReference>
<keyword evidence="1" id="KW-0614">Plasmid</keyword>
<dbReference type="RefSeq" id="WP_033734514.1">
    <property type="nucleotide sequence ID" value="NZ_CP009691.1"/>
</dbReference>
<gene>
    <name evidence="1" type="ORF">I6G81_01665</name>
</gene>
<protein>
    <submittedName>
        <fullName evidence="1">DUF5081 family protein</fullName>
    </submittedName>
</protein>
<keyword evidence="2" id="KW-1185">Reference proteome</keyword>
<dbReference type="EMBL" id="CP065876">
    <property type="protein sequence ID" value="QQA13605.1"/>
    <property type="molecule type" value="Genomic_DNA"/>
</dbReference>
<accession>A0ABX6Z0L0</accession>
<sequence>MIDSQIIKDTFSTEELYLLASAFEANVVFGLDLKEILVMKGQDVMDHAKQKLIEKEILTVDGKITEGGAVVIQALQAYYNSRKYVRLNQFMFAFLEENADELIVLVEIVPHQQYQLHVLSKMIVLNMLIEHFPILLREPEEEEYKDLTHKASEQERKQLEERSLLDTGINIELFHLTEEPRLQSNPRYYQQWLCLESNQRVAAIDLVKEQYLFVSQFWLLKLLFDELEIPYAKEGVVHG</sequence>
<organism evidence="1 2">
    <name type="scientific">Bacillus mycoides</name>
    <dbReference type="NCBI Taxonomy" id="1405"/>
    <lineage>
        <taxon>Bacteria</taxon>
        <taxon>Bacillati</taxon>
        <taxon>Bacillota</taxon>
        <taxon>Bacilli</taxon>
        <taxon>Bacillales</taxon>
        <taxon>Bacillaceae</taxon>
        <taxon>Bacillus</taxon>
        <taxon>Bacillus cereus group</taxon>
    </lineage>
</organism>
<geneLocation type="plasmid" evidence="1 2">
    <name>unnamed2</name>
</geneLocation>
<dbReference type="Proteomes" id="UP000596196">
    <property type="component" value="Plasmid unnamed2"/>
</dbReference>
<evidence type="ECO:0000313" key="1">
    <source>
        <dbReference type="EMBL" id="QQA13605.1"/>
    </source>
</evidence>
<evidence type="ECO:0000313" key="2">
    <source>
        <dbReference type="Proteomes" id="UP000596196"/>
    </source>
</evidence>
<dbReference type="Pfam" id="PF16887">
    <property type="entry name" value="DUF5081"/>
    <property type="match status" value="1"/>
</dbReference>